<accession>A0A165QY96</accession>
<feature type="binding site" evidence="6">
    <location>
        <position position="80"/>
    </location>
    <ligand>
        <name>S-adenosyl-L-methionine</name>
        <dbReference type="ChEBI" id="CHEBI:59789"/>
    </ligand>
</feature>
<dbReference type="Pfam" id="PF01209">
    <property type="entry name" value="Ubie_methyltran"/>
    <property type="match status" value="1"/>
</dbReference>
<dbReference type="STRING" id="1007103.GCA_000213315_05127"/>
<dbReference type="PANTHER" id="PTHR43591">
    <property type="entry name" value="METHYLTRANSFERASE"/>
    <property type="match status" value="1"/>
</dbReference>
<sequence length="246" mass="27683">MEMKSTKEQFVHSVFESIAPKYDLMNDILSFRRHKAWRNFTMKKMDVKPGATAIDLCCGTGDWTISLAKASGAGKIVGLDFSQNMLDVGEEKVKRLGMDEQIKLVQGNAMALPFEDNSFDYATIGFALRNVPDLVKVIEEMQRVVKPGGMVVSLELSKPTWKPFKAIYFFYFQKVLPLLGKLIVKRYEQYKWLPESLKNFPDHKELADIFRKTGLTRVEAYPLTGGIAALHIGIKPQAANGSKGDV</sequence>
<comment type="caution">
    <text evidence="7">The sequence shown here is derived from an EMBL/GenBank/DDBJ whole genome shotgun (WGS) entry which is preliminary data.</text>
</comment>
<dbReference type="InterPro" id="IPR023576">
    <property type="entry name" value="UbiE/COQ5_MeTrFase_CS"/>
</dbReference>
<evidence type="ECO:0000256" key="5">
    <source>
        <dbReference type="ARBA" id="ARBA00059758"/>
    </source>
</evidence>
<dbReference type="PROSITE" id="PS01183">
    <property type="entry name" value="UBIE_1"/>
    <property type="match status" value="1"/>
</dbReference>
<evidence type="ECO:0000256" key="1">
    <source>
        <dbReference type="ARBA" id="ARBA00022428"/>
    </source>
</evidence>
<organism evidence="7 8">
    <name type="scientific">Paenibacillus elgii</name>
    <dbReference type="NCBI Taxonomy" id="189691"/>
    <lineage>
        <taxon>Bacteria</taxon>
        <taxon>Bacillati</taxon>
        <taxon>Bacillota</taxon>
        <taxon>Bacilli</taxon>
        <taxon>Bacillales</taxon>
        <taxon>Paenibacillaceae</taxon>
        <taxon>Paenibacillus</taxon>
    </lineage>
</organism>
<comment type="function">
    <text evidence="5 6">Methyltransferase required for the conversion of demethylmenaquinol (DMKH2) to menaquinol (MKH2).</text>
</comment>
<keyword evidence="2 6" id="KW-0489">Methyltransferase</keyword>
<dbReference type="AlphaFoldDB" id="A0A165QY96"/>
<dbReference type="EMBL" id="LQRA01000064">
    <property type="protein sequence ID" value="KZE77234.1"/>
    <property type="molecule type" value="Genomic_DNA"/>
</dbReference>
<feature type="binding site" evidence="6">
    <location>
        <begin position="108"/>
        <end position="109"/>
    </location>
    <ligand>
        <name>S-adenosyl-L-methionine</name>
        <dbReference type="ChEBI" id="CHEBI:59789"/>
    </ligand>
</feature>
<dbReference type="SUPFAM" id="SSF53335">
    <property type="entry name" value="S-adenosyl-L-methionine-dependent methyltransferases"/>
    <property type="match status" value="1"/>
</dbReference>
<dbReference type="PROSITE" id="PS01184">
    <property type="entry name" value="UBIE_2"/>
    <property type="match status" value="1"/>
</dbReference>
<dbReference type="EC" id="2.1.1.163" evidence="6"/>
<dbReference type="UniPathway" id="UPA00079">
    <property type="reaction ID" value="UER00169"/>
</dbReference>
<proteinExistence type="inferred from homology"/>
<dbReference type="GO" id="GO:0032259">
    <property type="term" value="P:methylation"/>
    <property type="evidence" value="ECO:0007669"/>
    <property type="project" value="UniProtKB-KW"/>
</dbReference>
<dbReference type="NCBIfam" id="TIGR01934">
    <property type="entry name" value="MenG_MenH_UbiE"/>
    <property type="match status" value="1"/>
</dbReference>
<protein>
    <recommendedName>
        <fullName evidence="6">Demethylmenaquinone methyltransferase</fullName>
        <ecNumber evidence="6">2.1.1.163</ecNumber>
    </recommendedName>
</protein>
<evidence type="ECO:0000256" key="6">
    <source>
        <dbReference type="HAMAP-Rule" id="MF_01813"/>
    </source>
</evidence>
<name>A0A165QY96_9BACL</name>
<comment type="catalytic activity">
    <reaction evidence="6">
        <text>a 2-demethylmenaquinol + S-adenosyl-L-methionine = a menaquinol + S-adenosyl-L-homocysteine + H(+)</text>
        <dbReference type="Rhea" id="RHEA:42640"/>
        <dbReference type="Rhea" id="RHEA-COMP:9539"/>
        <dbReference type="Rhea" id="RHEA-COMP:9563"/>
        <dbReference type="ChEBI" id="CHEBI:15378"/>
        <dbReference type="ChEBI" id="CHEBI:18151"/>
        <dbReference type="ChEBI" id="CHEBI:55437"/>
        <dbReference type="ChEBI" id="CHEBI:57856"/>
        <dbReference type="ChEBI" id="CHEBI:59789"/>
        <dbReference type="EC" id="2.1.1.163"/>
    </reaction>
</comment>
<dbReference type="HAMAP" id="MF_01813">
    <property type="entry name" value="MenG_UbiE_methyltr"/>
    <property type="match status" value="1"/>
</dbReference>
<dbReference type="Gene3D" id="3.40.50.150">
    <property type="entry name" value="Vaccinia Virus protein VP39"/>
    <property type="match status" value="1"/>
</dbReference>
<feature type="binding site" evidence="6">
    <location>
        <position position="60"/>
    </location>
    <ligand>
        <name>S-adenosyl-L-methionine</name>
        <dbReference type="ChEBI" id="CHEBI:59789"/>
    </ligand>
</feature>
<evidence type="ECO:0000313" key="8">
    <source>
        <dbReference type="Proteomes" id="UP000076563"/>
    </source>
</evidence>
<comment type="pathway">
    <text evidence="6">Quinol/quinone metabolism; menaquinone biosynthesis; menaquinol from 1,4-dihydroxy-2-naphthoate: step 2/2.</text>
</comment>
<evidence type="ECO:0000256" key="2">
    <source>
        <dbReference type="ARBA" id="ARBA00022603"/>
    </source>
</evidence>
<dbReference type="GO" id="GO:0009234">
    <property type="term" value="P:menaquinone biosynthetic process"/>
    <property type="evidence" value="ECO:0007669"/>
    <property type="project" value="UniProtKB-UniRule"/>
</dbReference>
<dbReference type="OrthoDB" id="9808140at2"/>
<keyword evidence="3 6" id="KW-0808">Transferase</keyword>
<evidence type="ECO:0000313" key="7">
    <source>
        <dbReference type="EMBL" id="KZE77234.1"/>
    </source>
</evidence>
<dbReference type="NCBIfam" id="NF001243">
    <property type="entry name" value="PRK00216.1-4"/>
    <property type="match status" value="1"/>
</dbReference>
<dbReference type="RefSeq" id="WP_063183868.1">
    <property type="nucleotide sequence ID" value="NZ_CP121215.1"/>
</dbReference>
<dbReference type="PROSITE" id="PS51608">
    <property type="entry name" value="SAM_MT_UBIE"/>
    <property type="match status" value="1"/>
</dbReference>
<dbReference type="NCBIfam" id="NF001244">
    <property type="entry name" value="PRK00216.1-5"/>
    <property type="match status" value="1"/>
</dbReference>
<dbReference type="InterPro" id="IPR029063">
    <property type="entry name" value="SAM-dependent_MTases_sf"/>
</dbReference>
<gene>
    <name evidence="6" type="primary">menG</name>
    <name evidence="7" type="ORF">AV654_21890</name>
</gene>
<dbReference type="Proteomes" id="UP000076563">
    <property type="component" value="Unassembled WGS sequence"/>
</dbReference>
<dbReference type="GO" id="GO:0043770">
    <property type="term" value="F:demethylmenaquinone methyltransferase activity"/>
    <property type="evidence" value="ECO:0007669"/>
    <property type="project" value="UniProtKB-UniRule"/>
</dbReference>
<keyword evidence="1 6" id="KW-0474">Menaquinone biosynthesis</keyword>
<comment type="caution">
    <text evidence="6">Lacks conserved residue(s) required for the propagation of feature annotation.</text>
</comment>
<evidence type="ECO:0000256" key="3">
    <source>
        <dbReference type="ARBA" id="ARBA00022679"/>
    </source>
</evidence>
<evidence type="ECO:0000256" key="4">
    <source>
        <dbReference type="ARBA" id="ARBA00022691"/>
    </source>
</evidence>
<reference evidence="8" key="1">
    <citation type="submission" date="2016-01" db="EMBL/GenBank/DDBJ databases">
        <title>Draft genome of Chromobacterium sp. F49.</title>
        <authorList>
            <person name="Hong K.W."/>
        </authorList>
    </citation>
    <scope>NUCLEOTIDE SEQUENCE [LARGE SCALE GENOMIC DNA]</scope>
    <source>
        <strain evidence="8">M63</strain>
    </source>
</reference>
<dbReference type="eggNOG" id="COG2226">
    <property type="taxonomic scope" value="Bacteria"/>
</dbReference>
<dbReference type="CDD" id="cd02440">
    <property type="entry name" value="AdoMet_MTases"/>
    <property type="match status" value="1"/>
</dbReference>
<dbReference type="InterPro" id="IPR004033">
    <property type="entry name" value="UbiE/COQ5_MeTrFase"/>
</dbReference>
<keyword evidence="4 6" id="KW-0949">S-adenosyl-L-methionine</keyword>
<dbReference type="FunFam" id="3.40.50.150:FF:000086">
    <property type="entry name" value="Demethylmenaquinone methyltransferase"/>
    <property type="match status" value="1"/>
</dbReference>
<comment type="similarity">
    <text evidence="6">Belongs to the class I-like SAM-binding methyltransferase superfamily. MenG/UbiE family.</text>
</comment>
<dbReference type="PANTHER" id="PTHR43591:SF24">
    <property type="entry name" value="2-METHOXY-6-POLYPRENYL-1,4-BENZOQUINOL METHYLASE, MITOCHONDRIAL"/>
    <property type="match status" value="1"/>
</dbReference>
<keyword evidence="8" id="KW-1185">Reference proteome</keyword>